<dbReference type="InterPro" id="IPR006145">
    <property type="entry name" value="PsdUridine_synth_RsuA/RluA"/>
</dbReference>
<keyword evidence="2" id="KW-1133">Transmembrane helix</keyword>
<evidence type="ECO:0000313" key="5">
    <source>
        <dbReference type="Proteomes" id="UP000604046"/>
    </source>
</evidence>
<organism evidence="4 5">
    <name type="scientific">Symbiodinium natans</name>
    <dbReference type="NCBI Taxonomy" id="878477"/>
    <lineage>
        <taxon>Eukaryota</taxon>
        <taxon>Sar</taxon>
        <taxon>Alveolata</taxon>
        <taxon>Dinophyceae</taxon>
        <taxon>Suessiales</taxon>
        <taxon>Symbiodiniaceae</taxon>
        <taxon>Symbiodinium</taxon>
    </lineage>
</organism>
<dbReference type="GO" id="GO:0009982">
    <property type="term" value="F:pseudouridine synthase activity"/>
    <property type="evidence" value="ECO:0007669"/>
    <property type="project" value="InterPro"/>
</dbReference>
<dbReference type="InterPro" id="IPR050188">
    <property type="entry name" value="RluA_PseudoU_synthase"/>
</dbReference>
<dbReference type="Proteomes" id="UP000604046">
    <property type="component" value="Unassembled WGS sequence"/>
</dbReference>
<dbReference type="PROSITE" id="PS51375">
    <property type="entry name" value="PPR"/>
    <property type="match status" value="1"/>
</dbReference>
<sequence length="2394" mass="264310">MEASASLVFCGEARQEFRTSCGGGKQKWHDRAKASSRKLVPRGGRVALFSQIRDCANVIESFVRHYAALGFFRLLLYLDDPGDSTAEVLQKSGWVQAGFVEIVPVDAQLREQWPSMPSWRRVGHFADMEVQSRQILNNEHALRRAGQLGADWLLHVDSDELLCLPTAAPHFFSALTARGCTMYTFCNVEGVPEATHSTDVLQSVRVFRQNMGLVPRNPAAGRAFFQWQLRLGGWFISYENGKSAVSVKHAVKCLSVCMWEVKPQLESGTTKQPDGSTCTWFTNNDHLWQAAVNRRKEGRLADDEEVPRLDRCRSAMLLHFCVCDFASFWRKRWTQLGYLSASDQFRVRTTSGAMMARFYRLQCENRQWEARELFEAMCVIKDAEAVAADVEVGILIRADPKFPAGPCGPSWPASPRQVPYLELARQLEANGKHFDAWLLYGKATEGKTSAEIFRRRAACALAANLAANAVADACTGVEMGDVLCHEVVASGLETLCRHEDALAAATQGAKLLHGSPAGTLLQEWEYWEHCAKVKRLTCCHLAKAGCSFSGVAQVACPEQHRLFCDFVELVCISASAFQPLSTVFIDYVNSNETMCNMASLLRDKNGLPAPATYLLPQMRSLRVLPDAIGCTAALGPLVKSQQWRTTLSFLEDMYKTEILPDVHCWNVAAVGGTRRRWPLALFSVIQMQHLELMPDAVTLSSAMSSMSGAAWDRALGLLQHGSERGVQGDGISYNVAIGSCARAGGSCWIPAMHLLMTMSGSTTGPDTTSIRSLLYVLEHAEAWRQTLALLHQLGCFRVAPGKLHRTFEVAAFRQADAWQAVLDGLLAMMARGMDPNTACYHHATACHERWEFGIALLSFSAGLQNNLPLITSILRVQAAKAWQRALNVLGSIRQAGVILDSFVVSSFGASHWQSTLRCLSLVQLVNVKPDLVAHNVVASGIAKESAWQRVADFWCQARAGSVRPDAVSMNIRLGSGPWNGALTLLRCAATISQFNTALSACEKQGKWICSLQMFSRMLARGLQPNAVTLGGLLSADAEQSWPAALGRLHATSFWFRINPGAAHYGAVMTAAARGEVWEATVRLYAGIVKTQVPLSDICVDLVIKACENAGRKDLGLIALWQSEDGRVPMTSSASFCLALARLSVREPAVLHAAFDNVWAELDQYDAKDASTVWWALATLGTWSAAGVQALCAKLLASELTSLSLENLSVIAWASAAVNPDFATSVATLLWIQKAARACWWREQNLPGCREESAQHMLTITWACSFAKCLTTHFFGFVSQHMLTIGRNLDAEFRLGVAASSANETLPSDAAVPEDPGVELDLSDRLVLYKPPGWEVHDGFLPNQLRCFLQKRSPTPLAHDPSHSFGFLHRLDVPSSGLVLAAKTYEAFYDLQGQLAAGRVTRKYLALVHGWMRGREVSAAVSWGGGHPTRSGGSGKASKTLFHVLARSAVAAHAVSLLSVRIFTGRRHQIRSHLSHIGHPLARDETYSSLATLTADLRLSARTCLHRFSLSFKGITGQDHEVAAQCPDDLLSFLLGIFEEHDFPSELRTFFDVQAQEKAVHDMGMQGAAYCSHKLASMDVFRYYVQSGLMVSFLAKMQKLVGWWHEIGGNAHSFTNVYRNIRQHGNTDESVDLTRAGVYEISVYVQENPTSLKTMCFLIGLLLVVFSIVTLINPFAVLFMPRHYLANVYNIFFGVIICICDGKESWMRSCGDVQAKLFQKAFILANPSGRAMFYIYVGTMTMLLVPGDGLWMIIYIILGSALCLLALTMLFTQYCGHLCGGRSYGHMSTQNSGQAEKQNCKRESEPEMMQGFEAPMPVRRIRELWDAKEADLKASGAVAIDLDPVPGLWAELSKACKASLQERTELSVTGCDKEEQHPFGIVWALCSALAAEVLRAFRLMELQVVTELRISKAQRSDPEVDNGGLLPDNRREVSFRLFVPVDVPESGPDIASATLTLQTKDREVAMSFPIKVGRAFVWWSRQTFHQVLGGEACFAICCWAVVAQKPGSRKRPSGAQLVIVHAQPDGPMLSPGMVCGRSNEYDLSVQAWRQKLLARQRAASLGGRLSAQIEFTCTEQIASHLAYFEAHMLVDDATSGLIMGNGVEGASMNAPDAMTRMGQLLCRWALSQSPSIGLLVGVDFGILYSVNGLLSVQNSNDSRAFFGPVCAGARQLADASRQEGMVHLSAETKQQLSALRFIPLILGSQNRFYLDAFTEVTDPNDAKGVQASRTLLAWILVLRFTLHLYTMNAMAGRRERQSYEEFKDLLQQYHVDLSKFGKGNMKPLQKFFESVVIEEKCFLQLRGNVLQRYVELVRVHLRFRNDDGRLQELRIKTETTDWGTERERNQLLAMVMRLKDQGSWKQVHLAVANMAQFHASTSTSTGQLHSVLDRLLSGV</sequence>
<accession>A0A812L366</accession>
<dbReference type="GO" id="GO:0003723">
    <property type="term" value="F:RNA binding"/>
    <property type="evidence" value="ECO:0007669"/>
    <property type="project" value="InterPro"/>
</dbReference>
<dbReference type="InterPro" id="IPR011990">
    <property type="entry name" value="TPR-like_helical_dom_sf"/>
</dbReference>
<evidence type="ECO:0000259" key="3">
    <source>
        <dbReference type="Pfam" id="PF00849"/>
    </source>
</evidence>
<dbReference type="EMBL" id="CAJNDS010000913">
    <property type="protein sequence ID" value="CAE7240466.1"/>
    <property type="molecule type" value="Genomic_DNA"/>
</dbReference>
<name>A0A812L366_9DINO</name>
<keyword evidence="2" id="KW-0472">Membrane</keyword>
<dbReference type="CDD" id="cd02869">
    <property type="entry name" value="PseudoU_synth_RluA_like"/>
    <property type="match status" value="1"/>
</dbReference>
<dbReference type="PANTHER" id="PTHR21600">
    <property type="entry name" value="MITOCHONDRIAL RNA PSEUDOURIDINE SYNTHASE"/>
    <property type="match status" value="1"/>
</dbReference>
<keyword evidence="2" id="KW-0812">Transmembrane</keyword>
<dbReference type="Gene3D" id="1.25.40.10">
    <property type="entry name" value="Tetratricopeptide repeat domain"/>
    <property type="match status" value="2"/>
</dbReference>
<dbReference type="Gene3D" id="3.30.2350.10">
    <property type="entry name" value="Pseudouridine synthase"/>
    <property type="match status" value="1"/>
</dbReference>
<dbReference type="OrthoDB" id="423592at2759"/>
<feature type="domain" description="Pseudouridine synthase RsuA/RluA-like" evidence="3">
    <location>
        <begin position="1325"/>
        <end position="1475"/>
    </location>
</feature>
<evidence type="ECO:0000256" key="1">
    <source>
        <dbReference type="PROSITE-ProRule" id="PRU00708"/>
    </source>
</evidence>
<feature type="transmembrane region" description="Helical" evidence="2">
    <location>
        <begin position="1749"/>
        <end position="1771"/>
    </location>
</feature>
<evidence type="ECO:0000256" key="2">
    <source>
        <dbReference type="SAM" id="Phobius"/>
    </source>
</evidence>
<evidence type="ECO:0000313" key="4">
    <source>
        <dbReference type="EMBL" id="CAE7240466.1"/>
    </source>
</evidence>
<dbReference type="InterPro" id="IPR002885">
    <property type="entry name" value="PPR_rpt"/>
</dbReference>
<feature type="transmembrane region" description="Helical" evidence="2">
    <location>
        <begin position="1655"/>
        <end position="1677"/>
    </location>
</feature>
<feature type="repeat" description="PPR" evidence="1">
    <location>
        <begin position="990"/>
        <end position="1024"/>
    </location>
</feature>
<gene>
    <name evidence="4" type="primary">rluD</name>
    <name evidence="4" type="ORF">SNAT2548_LOCUS10768</name>
</gene>
<dbReference type="Pfam" id="PF13704">
    <property type="entry name" value="Glyco_tranf_2_4"/>
    <property type="match status" value="1"/>
</dbReference>
<protein>
    <submittedName>
        <fullName evidence="4">RluD protein</fullName>
    </submittedName>
</protein>
<proteinExistence type="predicted"/>
<dbReference type="InterPro" id="IPR020103">
    <property type="entry name" value="PsdUridine_synth_cat_dom_sf"/>
</dbReference>
<reference evidence="4" key="1">
    <citation type="submission" date="2021-02" db="EMBL/GenBank/DDBJ databases">
        <authorList>
            <person name="Dougan E. K."/>
            <person name="Rhodes N."/>
            <person name="Thang M."/>
            <person name="Chan C."/>
        </authorList>
    </citation>
    <scope>NUCLEOTIDE SEQUENCE</scope>
</reference>
<keyword evidence="5" id="KW-1185">Reference proteome</keyword>
<dbReference type="PANTHER" id="PTHR21600:SF92">
    <property type="entry name" value="RIBOSOMAL LARGE SUBUNIT PSEUDOURIDINE SYNTHASE C"/>
    <property type="match status" value="1"/>
</dbReference>
<dbReference type="GO" id="GO:0000455">
    <property type="term" value="P:enzyme-directed rRNA pseudouridine synthesis"/>
    <property type="evidence" value="ECO:0007669"/>
    <property type="project" value="TreeGrafter"/>
</dbReference>
<dbReference type="Pfam" id="PF00849">
    <property type="entry name" value="PseudoU_synth_2"/>
    <property type="match status" value="1"/>
</dbReference>
<dbReference type="SUPFAM" id="SSF55120">
    <property type="entry name" value="Pseudouridine synthase"/>
    <property type="match status" value="1"/>
</dbReference>
<comment type="caution">
    <text evidence="4">The sequence shown here is derived from an EMBL/GenBank/DDBJ whole genome shotgun (WGS) entry which is preliminary data.</text>
</comment>